<dbReference type="AlphaFoldDB" id="A0A940X3Y0"/>
<gene>
    <name evidence="2" type="ORF">J5837_05725</name>
</gene>
<evidence type="ECO:0000313" key="3">
    <source>
        <dbReference type="Proteomes" id="UP000673447"/>
    </source>
</evidence>
<dbReference type="RefSeq" id="WP_210535733.1">
    <property type="nucleotide sequence ID" value="NZ_JAGKTC010000001.1"/>
</dbReference>
<feature type="region of interest" description="Disordered" evidence="1">
    <location>
        <begin position="22"/>
        <end position="45"/>
    </location>
</feature>
<organism evidence="2 3">
    <name type="scientific">Pseudoxanthomonas helianthi</name>
    <dbReference type="NCBI Taxonomy" id="1453541"/>
    <lineage>
        <taxon>Bacteria</taxon>
        <taxon>Pseudomonadati</taxon>
        <taxon>Pseudomonadota</taxon>
        <taxon>Gammaproteobacteria</taxon>
        <taxon>Lysobacterales</taxon>
        <taxon>Lysobacteraceae</taxon>
        <taxon>Pseudoxanthomonas</taxon>
    </lineage>
</organism>
<dbReference type="Proteomes" id="UP000673447">
    <property type="component" value="Unassembled WGS sequence"/>
</dbReference>
<name>A0A940X3Y0_9GAMM</name>
<accession>A0A940X3Y0</accession>
<reference evidence="2" key="1">
    <citation type="journal article" date="2016" name="Int. J. Syst. Evol. Microbiol.">
        <title>Pseudoxanthomonas helianthi sp. nov., isolated from roots of Jerusalem artichoke (Helianthus tuberosus).</title>
        <authorList>
            <person name="Kittiwongwattana C."/>
            <person name="Thawai C."/>
        </authorList>
    </citation>
    <scope>NUCLEOTIDE SEQUENCE</scope>
    <source>
        <strain evidence="2">110414</strain>
    </source>
</reference>
<comment type="caution">
    <text evidence="2">The sequence shown here is derived from an EMBL/GenBank/DDBJ whole genome shotgun (WGS) entry which is preliminary data.</text>
</comment>
<evidence type="ECO:0000256" key="1">
    <source>
        <dbReference type="SAM" id="MobiDB-lite"/>
    </source>
</evidence>
<sequence>MNRESQQSWWRELGAISRGLDFLQGGGSFDPSGAEATQTPEPAHATPVRRNIAQLLHNLVYLGGRPMHAGHNDDLDESFETLPRLDNTCRTC</sequence>
<keyword evidence="3" id="KW-1185">Reference proteome</keyword>
<dbReference type="EMBL" id="JAGKTC010000001">
    <property type="protein sequence ID" value="MBP3983923.1"/>
    <property type="molecule type" value="Genomic_DNA"/>
</dbReference>
<proteinExistence type="predicted"/>
<reference evidence="2" key="2">
    <citation type="submission" date="2021-03" db="EMBL/GenBank/DDBJ databases">
        <authorList>
            <person name="Cao W."/>
        </authorList>
    </citation>
    <scope>NUCLEOTIDE SEQUENCE</scope>
    <source>
        <strain evidence="2">110414</strain>
    </source>
</reference>
<evidence type="ECO:0000313" key="2">
    <source>
        <dbReference type="EMBL" id="MBP3983923.1"/>
    </source>
</evidence>
<protein>
    <submittedName>
        <fullName evidence="2">Uncharacterized protein</fullName>
    </submittedName>
</protein>